<comment type="caution">
    <text evidence="13">The sequence shown here is derived from an EMBL/GenBank/DDBJ whole genome shotgun (WGS) entry which is preliminary data.</text>
</comment>
<dbReference type="SMART" id="SM00355">
    <property type="entry name" value="ZnF_C2H2"/>
    <property type="match status" value="7"/>
</dbReference>
<evidence type="ECO:0000256" key="8">
    <source>
        <dbReference type="ARBA" id="ARBA00023163"/>
    </source>
</evidence>
<dbReference type="InterPro" id="IPR036236">
    <property type="entry name" value="Znf_C2H2_sf"/>
</dbReference>
<evidence type="ECO:0000256" key="7">
    <source>
        <dbReference type="ARBA" id="ARBA00023125"/>
    </source>
</evidence>
<evidence type="ECO:0000256" key="10">
    <source>
        <dbReference type="PROSITE-ProRule" id="PRU00042"/>
    </source>
</evidence>
<feature type="compositionally biased region" description="Pro residues" evidence="11">
    <location>
        <begin position="222"/>
        <end position="231"/>
    </location>
</feature>
<protein>
    <submittedName>
        <fullName evidence="13">Zinc-responsive transcriptional regulator ZAP1</fullName>
    </submittedName>
</protein>
<dbReference type="FunFam" id="3.30.160.60:FF:001102">
    <property type="entry name" value="Transcription factor IIIA"/>
    <property type="match status" value="1"/>
</dbReference>
<reference evidence="13 14" key="1">
    <citation type="submission" date="2016-10" db="EMBL/GenBank/DDBJ databases">
        <title>Genome sequence of the basidiomycete white-rot fungus Trametes pubescens.</title>
        <authorList>
            <person name="Makela M.R."/>
            <person name="Granchi Z."/>
            <person name="Peng M."/>
            <person name="De Vries R.P."/>
            <person name="Grigoriev I."/>
            <person name="Riley R."/>
            <person name="Hilden K."/>
        </authorList>
    </citation>
    <scope>NUCLEOTIDE SEQUENCE [LARGE SCALE GENOMIC DNA]</scope>
    <source>
        <strain evidence="13 14">FBCC735</strain>
    </source>
</reference>
<keyword evidence="4 10" id="KW-0863">Zinc-finger</keyword>
<dbReference type="Gene3D" id="3.30.160.60">
    <property type="entry name" value="Classic Zinc Finger"/>
    <property type="match status" value="7"/>
</dbReference>
<evidence type="ECO:0000256" key="6">
    <source>
        <dbReference type="ARBA" id="ARBA00023015"/>
    </source>
</evidence>
<keyword evidence="2" id="KW-0479">Metal-binding</keyword>
<evidence type="ECO:0000259" key="12">
    <source>
        <dbReference type="PROSITE" id="PS50157"/>
    </source>
</evidence>
<dbReference type="EMBL" id="MNAD01000894">
    <property type="protein sequence ID" value="OJT09627.1"/>
    <property type="molecule type" value="Genomic_DNA"/>
</dbReference>
<dbReference type="FunFam" id="3.30.160.60:FF:000125">
    <property type="entry name" value="Putative zinc finger protein 143"/>
    <property type="match status" value="1"/>
</dbReference>
<dbReference type="SUPFAM" id="SSF57667">
    <property type="entry name" value="beta-beta-alpha zinc fingers"/>
    <property type="match status" value="5"/>
</dbReference>
<gene>
    <name evidence="13" type="ORF">TRAPUB_13880</name>
</gene>
<proteinExistence type="predicted"/>
<feature type="compositionally biased region" description="Pro residues" evidence="11">
    <location>
        <begin position="242"/>
        <end position="254"/>
    </location>
</feature>
<dbReference type="FunFam" id="3.30.160.60:FF:000032">
    <property type="entry name" value="Krueppel-like factor 4"/>
    <property type="match status" value="1"/>
</dbReference>
<evidence type="ECO:0000313" key="14">
    <source>
        <dbReference type="Proteomes" id="UP000184267"/>
    </source>
</evidence>
<feature type="domain" description="C2H2-type" evidence="12">
    <location>
        <begin position="604"/>
        <end position="633"/>
    </location>
</feature>
<evidence type="ECO:0000256" key="9">
    <source>
        <dbReference type="ARBA" id="ARBA00023242"/>
    </source>
</evidence>
<feature type="domain" description="C2H2-type" evidence="12">
    <location>
        <begin position="518"/>
        <end position="545"/>
    </location>
</feature>
<feature type="domain" description="C2H2-type" evidence="12">
    <location>
        <begin position="576"/>
        <end position="603"/>
    </location>
</feature>
<feature type="domain" description="C2H2-type" evidence="12">
    <location>
        <begin position="546"/>
        <end position="575"/>
    </location>
</feature>
<name>A0A1M2VPV6_TRAPU</name>
<feature type="domain" description="C2H2-type" evidence="12">
    <location>
        <begin position="484"/>
        <end position="517"/>
    </location>
</feature>
<evidence type="ECO:0000256" key="5">
    <source>
        <dbReference type="ARBA" id="ARBA00022833"/>
    </source>
</evidence>
<dbReference type="AlphaFoldDB" id="A0A1M2VPV6"/>
<feature type="region of interest" description="Disordered" evidence="11">
    <location>
        <begin position="216"/>
        <end position="278"/>
    </location>
</feature>
<dbReference type="GO" id="GO:0008270">
    <property type="term" value="F:zinc ion binding"/>
    <property type="evidence" value="ECO:0007669"/>
    <property type="project" value="UniProtKB-KW"/>
</dbReference>
<dbReference type="Proteomes" id="UP000184267">
    <property type="component" value="Unassembled WGS sequence"/>
</dbReference>
<dbReference type="GO" id="GO:0000981">
    <property type="term" value="F:DNA-binding transcription factor activity, RNA polymerase II-specific"/>
    <property type="evidence" value="ECO:0007669"/>
    <property type="project" value="TreeGrafter"/>
</dbReference>
<dbReference type="OMA" id="KRTHNGH"/>
<evidence type="ECO:0000256" key="2">
    <source>
        <dbReference type="ARBA" id="ARBA00022723"/>
    </source>
</evidence>
<keyword evidence="8" id="KW-0804">Transcription</keyword>
<dbReference type="FunFam" id="3.30.160.60:FF:000325">
    <property type="entry name" value="ZFP90 zinc finger protein"/>
    <property type="match status" value="1"/>
</dbReference>
<dbReference type="GO" id="GO:0007224">
    <property type="term" value="P:smoothened signaling pathway"/>
    <property type="evidence" value="ECO:0007669"/>
    <property type="project" value="TreeGrafter"/>
</dbReference>
<keyword evidence="5" id="KW-0862">Zinc</keyword>
<evidence type="ECO:0000313" key="13">
    <source>
        <dbReference type="EMBL" id="OJT09627.1"/>
    </source>
</evidence>
<feature type="domain" description="C2H2-type" evidence="12">
    <location>
        <begin position="451"/>
        <end position="481"/>
    </location>
</feature>
<keyword evidence="14" id="KW-1185">Reference proteome</keyword>
<keyword evidence="9" id="KW-0539">Nucleus</keyword>
<keyword evidence="3" id="KW-0677">Repeat</keyword>
<dbReference type="PROSITE" id="PS50157">
    <property type="entry name" value="ZINC_FINGER_C2H2_2"/>
    <property type="match status" value="6"/>
</dbReference>
<comment type="subcellular location">
    <subcellularLocation>
        <location evidence="1">Nucleus</location>
    </subcellularLocation>
</comment>
<evidence type="ECO:0000256" key="4">
    <source>
        <dbReference type="ARBA" id="ARBA00022771"/>
    </source>
</evidence>
<keyword evidence="6" id="KW-0805">Transcription regulation</keyword>
<evidence type="ECO:0000256" key="3">
    <source>
        <dbReference type="ARBA" id="ARBA00022737"/>
    </source>
</evidence>
<dbReference type="PROSITE" id="PS00028">
    <property type="entry name" value="ZINC_FINGER_C2H2_1"/>
    <property type="match status" value="6"/>
</dbReference>
<sequence>MAHPVLPSVHPTHPYAPHKPPSSSSFRPIHHFSPLRPAPRPLVDHPALSYEHFSALRSTHEADQEAMFEHAFEGAHDCDCGPDPSAESLACQECAQECDSSVCEVELTEECTEQCVVVACNDAHHGAAPCEEMPDASSCSKECFEVDCAAFDELVSHFLLCATVSVGAGIVLEDGSFRCCSEYHPDSQQDFRSYAPDFNAAYAFIADPAFDAYFAGTSQASQPPPREPVAFPPLDSAAPTPQLVPSPAFQPSPSPFSQQEATSSVPSPHISDLPSPALQTPTNHVPLLQCKWGGCFATFSNMSDLVGHVNLQHLRLPTPQGAAFTSPYVTPPGSDGQHQLGASQQSPSVACLWEDCQLYPSTQSVPGPSSGNGYDMLDFLASHLLQDHLGVSARPNHSPTPDAFGHDVFQARPSPLSHPPSSGATPPPSAMLEGGPPTPVPEHDCSAPSAHVCKWAGCGRSFTSCDTLTEHLASTHIGSGRAHYDCFWEGCARNGDNGFASKQKISRHMQSHTGHRPFQCSVCSLHFSEAATLAQHMRRHTQEKPYTCDFPGCGKAFAIAGALTIHKRIHNGSKPFKCTYCDRAFSESSNLSKHLRTHTGARPYPCTDPGCNKSFARPDQLARHSNVHKRKAAESAARAAAT</sequence>
<accession>A0A1M2VPV6</accession>
<dbReference type="InterPro" id="IPR043359">
    <property type="entry name" value="GLI-like"/>
</dbReference>
<feature type="region of interest" description="Disordered" evidence="11">
    <location>
        <begin position="391"/>
        <end position="443"/>
    </location>
</feature>
<dbReference type="InterPro" id="IPR013087">
    <property type="entry name" value="Znf_C2H2_type"/>
</dbReference>
<dbReference type="GO" id="GO:0005634">
    <property type="term" value="C:nucleus"/>
    <property type="evidence" value="ECO:0007669"/>
    <property type="project" value="UniProtKB-SubCell"/>
</dbReference>
<dbReference type="STRING" id="154538.A0A1M2VPV6"/>
<evidence type="ECO:0000256" key="1">
    <source>
        <dbReference type="ARBA" id="ARBA00004123"/>
    </source>
</evidence>
<dbReference type="OrthoDB" id="3437960at2759"/>
<feature type="region of interest" description="Disordered" evidence="11">
    <location>
        <begin position="1"/>
        <end position="31"/>
    </location>
</feature>
<keyword evidence="7" id="KW-0238">DNA-binding</keyword>
<organism evidence="13 14">
    <name type="scientific">Trametes pubescens</name>
    <name type="common">White-rot fungus</name>
    <dbReference type="NCBI Taxonomy" id="154538"/>
    <lineage>
        <taxon>Eukaryota</taxon>
        <taxon>Fungi</taxon>
        <taxon>Dikarya</taxon>
        <taxon>Basidiomycota</taxon>
        <taxon>Agaricomycotina</taxon>
        <taxon>Agaricomycetes</taxon>
        <taxon>Polyporales</taxon>
        <taxon>Polyporaceae</taxon>
        <taxon>Trametes</taxon>
    </lineage>
</organism>
<dbReference type="PANTHER" id="PTHR45718">
    <property type="entry name" value="TRANSCRIPTIONAL ACTIVATOR CUBITUS INTERRUPTUS"/>
    <property type="match status" value="1"/>
</dbReference>
<dbReference type="GO" id="GO:0000978">
    <property type="term" value="F:RNA polymerase II cis-regulatory region sequence-specific DNA binding"/>
    <property type="evidence" value="ECO:0007669"/>
    <property type="project" value="UniProtKB-ARBA"/>
</dbReference>
<dbReference type="PANTHER" id="PTHR45718:SF4">
    <property type="entry name" value="TRANSCRIPTIONAL ACTIVATOR CUBITUS INTERRUPTUS"/>
    <property type="match status" value="1"/>
</dbReference>
<evidence type="ECO:0000256" key="11">
    <source>
        <dbReference type="SAM" id="MobiDB-lite"/>
    </source>
</evidence>
<dbReference type="Pfam" id="PF00096">
    <property type="entry name" value="zf-C2H2"/>
    <property type="match status" value="5"/>
</dbReference>